<dbReference type="PROSITE" id="PS51635">
    <property type="entry name" value="PNPLA"/>
    <property type="match status" value="1"/>
</dbReference>
<feature type="short sequence motif" description="DGA/G" evidence="2">
    <location>
        <begin position="702"/>
        <end position="704"/>
    </location>
</feature>
<keyword evidence="2" id="KW-0442">Lipid degradation</keyword>
<dbReference type="AlphaFoldDB" id="A0A5N7BYM6"/>
<feature type="short sequence motif" description="GXSXG" evidence="2">
    <location>
        <begin position="522"/>
        <end position="526"/>
    </location>
</feature>
<dbReference type="GO" id="GO:0016020">
    <property type="term" value="C:membrane"/>
    <property type="evidence" value="ECO:0007669"/>
    <property type="project" value="TreeGrafter"/>
</dbReference>
<gene>
    <name evidence="4" type="ORF">BDV23DRAFT_186814</name>
</gene>
<dbReference type="GO" id="GO:0019369">
    <property type="term" value="P:arachidonate metabolic process"/>
    <property type="evidence" value="ECO:0007669"/>
    <property type="project" value="TreeGrafter"/>
</dbReference>
<feature type="short sequence motif" description="GXGXXG" evidence="2">
    <location>
        <begin position="488"/>
        <end position="493"/>
    </location>
</feature>
<dbReference type="InterPro" id="IPR016035">
    <property type="entry name" value="Acyl_Trfase/lysoPLipase"/>
</dbReference>
<evidence type="ECO:0000313" key="4">
    <source>
        <dbReference type="EMBL" id="KAE8386936.1"/>
    </source>
</evidence>
<dbReference type="Pfam" id="PF01734">
    <property type="entry name" value="Patatin"/>
    <property type="match status" value="1"/>
</dbReference>
<organism evidence="4">
    <name type="scientific">Petromyces alliaceus</name>
    <name type="common">Aspergillus alliaceus</name>
    <dbReference type="NCBI Taxonomy" id="209559"/>
    <lineage>
        <taxon>Eukaryota</taxon>
        <taxon>Fungi</taxon>
        <taxon>Dikarya</taxon>
        <taxon>Ascomycota</taxon>
        <taxon>Pezizomycotina</taxon>
        <taxon>Eurotiomycetes</taxon>
        <taxon>Eurotiomycetidae</taxon>
        <taxon>Eurotiales</taxon>
        <taxon>Aspergillaceae</taxon>
        <taxon>Aspergillus</taxon>
        <taxon>Aspergillus subgen. Circumdati</taxon>
    </lineage>
</organism>
<evidence type="ECO:0000256" key="2">
    <source>
        <dbReference type="PROSITE-ProRule" id="PRU01161"/>
    </source>
</evidence>
<feature type="active site" description="Proton acceptor" evidence="2">
    <location>
        <position position="702"/>
    </location>
</feature>
<feature type="domain" description="PNPLA" evidence="3">
    <location>
        <begin position="484"/>
        <end position="715"/>
    </location>
</feature>
<dbReference type="CDD" id="cd07199">
    <property type="entry name" value="Pat17_PNPLA8_PNPLA9_like"/>
    <property type="match status" value="1"/>
</dbReference>
<dbReference type="GO" id="GO:0046486">
    <property type="term" value="P:glycerolipid metabolic process"/>
    <property type="evidence" value="ECO:0007669"/>
    <property type="project" value="UniProtKB-ARBA"/>
</dbReference>
<dbReference type="PANTHER" id="PTHR24185">
    <property type="entry name" value="CALCIUM-INDEPENDENT PHOSPHOLIPASE A2-GAMMA"/>
    <property type="match status" value="1"/>
</dbReference>
<dbReference type="GO" id="GO:0047499">
    <property type="term" value="F:calcium-independent phospholipase A2 activity"/>
    <property type="evidence" value="ECO:0007669"/>
    <property type="project" value="TreeGrafter"/>
</dbReference>
<proteinExistence type="predicted"/>
<evidence type="ECO:0000259" key="3">
    <source>
        <dbReference type="PROSITE" id="PS51635"/>
    </source>
</evidence>
<reference evidence="4" key="1">
    <citation type="submission" date="2019-04" db="EMBL/GenBank/DDBJ databases">
        <title>Friends and foes A comparative genomics studyof 23 Aspergillus species from section Flavi.</title>
        <authorList>
            <consortium name="DOE Joint Genome Institute"/>
            <person name="Kjaerbolling I."/>
            <person name="Vesth T."/>
            <person name="Frisvad J.C."/>
            <person name="Nybo J.L."/>
            <person name="Theobald S."/>
            <person name="Kildgaard S."/>
            <person name="Isbrandt T."/>
            <person name="Kuo A."/>
            <person name="Sato A."/>
            <person name="Lyhne E.K."/>
            <person name="Kogle M.E."/>
            <person name="Wiebenga A."/>
            <person name="Kun R.S."/>
            <person name="Lubbers R.J."/>
            <person name="Makela M.R."/>
            <person name="Barry K."/>
            <person name="Chovatia M."/>
            <person name="Clum A."/>
            <person name="Daum C."/>
            <person name="Haridas S."/>
            <person name="He G."/>
            <person name="LaButti K."/>
            <person name="Lipzen A."/>
            <person name="Mondo S."/>
            <person name="Riley R."/>
            <person name="Salamov A."/>
            <person name="Simmons B.A."/>
            <person name="Magnuson J.K."/>
            <person name="Henrissat B."/>
            <person name="Mortensen U.H."/>
            <person name="Larsen T.O."/>
            <person name="Devries R.P."/>
            <person name="Grigoriev I.V."/>
            <person name="Machida M."/>
            <person name="Baker S.E."/>
            <person name="Andersen M.R."/>
        </authorList>
    </citation>
    <scope>NUCLEOTIDE SEQUENCE [LARGE SCALE GENOMIC DNA]</scope>
    <source>
        <strain evidence="4">IBT 14317</strain>
    </source>
</reference>
<sequence>MRPRNDSSWLDVRHSGEGTFVIRDHGRLTQLISELPQPNHQYPLLSVFIGNKTKDVALQTIFPHNNIRRTRSKSSISLRYDTASVGCDNPILFADGDLNSSRDCNDPMPGVHDYSVTWNVDTTNDALKLVYAHLVFLFADVVCIFADDFPDLASVAQFLIDCIESRSASTLPRAVRPRVLVVLADYADHAGQSSSPVESFYQKLHAAGPTHLSEPFSFINLVYLDLNHSEQARYNRLRMWLKIQSDDTRTVRSENWADWNLLHLNAFFRSALSQLSSDDQSPFNFVKASREANPVPAGLSNHILHYVEVGMRQGCSLETLLSTMVSALMLDHYVPDMMLMEPRAVLRTLYRPAFLRAFRDYRGPKLPKPGAVLISEVEQEFVRQLHLLQASGQPSLDFRRCHLLSMSAELSQIQSDRICLYCLVRPAQHSQACGHTVCDLCPQLFGVPAGDAEYRFTMLMCLLCQSQATTVIDVLPPTMNPTVLAIDGGGVRGGIPLEYLLLIQESLGAECRLVDLVDVSVGSSSGGLLVLGLIGMEWDAPTCSQTFDLLARRIFRERRQPVISWLLRLVLGRDSLLGDIPKWLSWFLHDSCYDPRIFDVSLQEAFSGNRRVFDPVGEPSRSPVHSRSKFGVIAASIAKDTRSFVFGNFNASDWFCKDHGYELFRAETRSTEPLMWEVARATAAAPFFFSTAHLRNIGSFQDGGLQDNFAAGIAGRLCRRIWPSKTGIARLISMGTGDASPPADRSPHFRHVFRDGFLRRGFDAFMSNLGTTSKWLQMVEQLDSAVRPDYIRLDVSLNDIPCTIDNAEAMDDYRNLVILQPGSARMAGEVATSLLIARFFFALESHIEIESTGAHVWCHGTIRCKGPIKAVVGALERLHPENVDFVSDSARLGTFSGNDDVCRACGRYSKSVSLLLRHPGEVVNIYMRINRHQKWRISGFPASAASITKIQQLQHAFGRSDHGRPNNMPCALCDGLASPFRGTRRKRASMVSIEEPGRKRVRVVDQAQVYTAEG</sequence>
<name>A0A5N7BYM6_PETAA</name>
<dbReference type="Gene3D" id="3.40.1090.10">
    <property type="entry name" value="Cytosolic phospholipase A2 catalytic domain"/>
    <property type="match status" value="1"/>
</dbReference>
<dbReference type="InterPro" id="IPR002641">
    <property type="entry name" value="PNPLA_dom"/>
</dbReference>
<dbReference type="OrthoDB" id="194358at2759"/>
<dbReference type="SUPFAM" id="SSF52151">
    <property type="entry name" value="FabD/lysophospholipase-like"/>
    <property type="match status" value="1"/>
</dbReference>
<accession>A0A5N7BYM6</accession>
<feature type="active site" description="Nucleophile" evidence="2">
    <location>
        <position position="524"/>
    </location>
</feature>
<evidence type="ECO:0000256" key="1">
    <source>
        <dbReference type="ARBA" id="ARBA00023098"/>
    </source>
</evidence>
<dbReference type="EMBL" id="ML735302">
    <property type="protein sequence ID" value="KAE8386936.1"/>
    <property type="molecule type" value="Genomic_DNA"/>
</dbReference>
<dbReference type="Proteomes" id="UP000326877">
    <property type="component" value="Unassembled WGS sequence"/>
</dbReference>
<keyword evidence="2" id="KW-0378">Hydrolase</keyword>
<dbReference type="PANTHER" id="PTHR24185:SF8">
    <property type="entry name" value="PNPLA DOMAIN-CONTAINING PROTEIN"/>
    <property type="match status" value="1"/>
</dbReference>
<dbReference type="GO" id="GO:0016042">
    <property type="term" value="P:lipid catabolic process"/>
    <property type="evidence" value="ECO:0007669"/>
    <property type="project" value="UniProtKB-UniRule"/>
</dbReference>
<protein>
    <submittedName>
        <fullName evidence="4">Patatin-like phospholipase</fullName>
    </submittedName>
</protein>
<keyword evidence="1 2" id="KW-0443">Lipid metabolism</keyword>